<dbReference type="InterPro" id="IPR045684">
    <property type="entry name" value="DUF6191"/>
</dbReference>
<feature type="region of interest" description="Disordered" evidence="1">
    <location>
        <begin position="70"/>
        <end position="115"/>
    </location>
</feature>
<dbReference type="eggNOG" id="ENOG5030QHH">
    <property type="taxonomic scope" value="Bacteria"/>
</dbReference>
<dbReference type="AlphaFoldDB" id="A0A1H0BLT9"/>
<proteinExistence type="predicted"/>
<keyword evidence="3" id="KW-1185">Reference proteome</keyword>
<dbReference type="Proteomes" id="UP000183376">
    <property type="component" value="Chromosome I"/>
</dbReference>
<organism evidence="2 3">
    <name type="scientific">Allokutzneria albata</name>
    <name type="common">Kibdelosporangium albatum</name>
    <dbReference type="NCBI Taxonomy" id="211114"/>
    <lineage>
        <taxon>Bacteria</taxon>
        <taxon>Bacillati</taxon>
        <taxon>Actinomycetota</taxon>
        <taxon>Actinomycetes</taxon>
        <taxon>Pseudonocardiales</taxon>
        <taxon>Pseudonocardiaceae</taxon>
        <taxon>Allokutzneria</taxon>
    </lineage>
</organism>
<dbReference type="STRING" id="211114.SAMN04489726_6731"/>
<dbReference type="EMBL" id="LT629701">
    <property type="protein sequence ID" value="SDN46525.1"/>
    <property type="molecule type" value="Genomic_DNA"/>
</dbReference>
<gene>
    <name evidence="2" type="ORF">SAMN04489726_6731</name>
</gene>
<dbReference type="Pfam" id="PF19690">
    <property type="entry name" value="DUF6191"/>
    <property type="match status" value="1"/>
</dbReference>
<feature type="compositionally biased region" description="Basic and acidic residues" evidence="1">
    <location>
        <begin position="99"/>
        <end position="115"/>
    </location>
</feature>
<name>A0A1H0BLT9_ALLAB</name>
<sequence>MEVLFALTLPGLAVLLVVLAALERFGLWARRRSLLPWRTRSTEAPSFAEVGFEEFGAAFDSGQRHKIDERNSQSMMRDDADDGAPPHSTVDLDAGVAVLRREPPDREATERGPER</sequence>
<reference evidence="2 3" key="1">
    <citation type="submission" date="2016-10" db="EMBL/GenBank/DDBJ databases">
        <authorList>
            <person name="de Groot N.N."/>
        </authorList>
    </citation>
    <scope>NUCLEOTIDE SEQUENCE [LARGE SCALE GENOMIC DNA]</scope>
    <source>
        <strain evidence="2 3">DSM 44149</strain>
    </source>
</reference>
<protein>
    <submittedName>
        <fullName evidence="2">Uncharacterized protein</fullName>
    </submittedName>
</protein>
<evidence type="ECO:0000256" key="1">
    <source>
        <dbReference type="SAM" id="MobiDB-lite"/>
    </source>
</evidence>
<dbReference type="OrthoDB" id="3692692at2"/>
<evidence type="ECO:0000313" key="2">
    <source>
        <dbReference type="EMBL" id="SDN46525.1"/>
    </source>
</evidence>
<accession>A0A1H0BLT9</accession>
<evidence type="ECO:0000313" key="3">
    <source>
        <dbReference type="Proteomes" id="UP000183376"/>
    </source>
</evidence>
<dbReference type="RefSeq" id="WP_052406747.1">
    <property type="nucleotide sequence ID" value="NZ_JOEF01000001.1"/>
</dbReference>